<keyword evidence="2" id="KW-1185">Reference proteome</keyword>
<reference evidence="1 2" key="1">
    <citation type="journal article" date="2016" name="Genome Announc.">
        <title>Draft Genome Sequence of Planomonospora sphaerica JCM9374, a Rare Actinomycete.</title>
        <authorList>
            <person name="Dohra H."/>
            <person name="Suzuki T."/>
            <person name="Inoue Y."/>
            <person name="Kodani S."/>
        </authorList>
    </citation>
    <scope>NUCLEOTIDE SEQUENCE [LARGE SCALE GENOMIC DNA]</scope>
    <source>
        <strain evidence="1 2">JCM 9374</strain>
    </source>
</reference>
<comment type="caution">
    <text evidence="1">The sequence shown here is derived from an EMBL/GenBank/DDBJ whole genome shotgun (WGS) entry which is preliminary data.</text>
</comment>
<dbReference type="RefSeq" id="WP_197287129.1">
    <property type="nucleotide sequence ID" value="NZ_BDCX01000011.1"/>
</dbReference>
<protein>
    <submittedName>
        <fullName evidence="1">Uncharacterized protein</fullName>
    </submittedName>
</protein>
<evidence type="ECO:0000313" key="2">
    <source>
        <dbReference type="Proteomes" id="UP000077701"/>
    </source>
</evidence>
<sequence length="101" mass="11207">MTAIPAVHPDAVALTVFRDHYGQPRTYTIAEAPGGRGSIERSVLIATKLGFIRVPEPGQVGYAVLDLLDRDDQPVQELCIPTRRAFTWWYRTLGLRVEATG</sequence>
<dbReference type="STRING" id="161355.PS9374_04468"/>
<accession>A0A161MCB1</accession>
<evidence type="ECO:0000313" key="1">
    <source>
        <dbReference type="EMBL" id="GAT68803.1"/>
    </source>
</evidence>
<gene>
    <name evidence="1" type="ORF">PS9374_04468</name>
</gene>
<organism evidence="1 2">
    <name type="scientific">Planomonospora sphaerica</name>
    <dbReference type="NCBI Taxonomy" id="161355"/>
    <lineage>
        <taxon>Bacteria</taxon>
        <taxon>Bacillati</taxon>
        <taxon>Actinomycetota</taxon>
        <taxon>Actinomycetes</taxon>
        <taxon>Streptosporangiales</taxon>
        <taxon>Streptosporangiaceae</taxon>
        <taxon>Planomonospora</taxon>
    </lineage>
</organism>
<reference evidence="2" key="2">
    <citation type="submission" date="2016-04" db="EMBL/GenBank/DDBJ databases">
        <title>Planomonospora sphaerica JCM9374 whole genome shotgun sequence.</title>
        <authorList>
            <person name="Suzuki T."/>
            <person name="Dohra H."/>
            <person name="Kodani S."/>
        </authorList>
    </citation>
    <scope>NUCLEOTIDE SEQUENCE [LARGE SCALE GENOMIC DNA]</scope>
    <source>
        <strain evidence="2">JCM 9374</strain>
    </source>
</reference>
<name>A0A161MCB1_9ACTN</name>
<dbReference type="Proteomes" id="UP000077701">
    <property type="component" value="Unassembled WGS sequence"/>
</dbReference>
<dbReference type="AlphaFoldDB" id="A0A161MCB1"/>
<dbReference type="EMBL" id="BDCX01000011">
    <property type="protein sequence ID" value="GAT68803.1"/>
    <property type="molecule type" value="Genomic_DNA"/>
</dbReference>
<proteinExistence type="predicted"/>